<name>A0ABZ1W0L6_9ACTN</name>
<dbReference type="Gene3D" id="1.10.357.10">
    <property type="entry name" value="Tetracycline Repressor, domain 2"/>
    <property type="match status" value="1"/>
</dbReference>
<sequence length="187" mass="19608">MTSIRTVDGRAIGPRGLQTRQLLLEATTAALAEIGYADVQVIDVARAAGTSPATFYQYFRSRDEVVLELAHAAAADFADAIQVPRGDGMVDSNSLAKAVDSFFSIWPTHGPVLRVVELLAPTDKEFSRARNDINKSLTATIARAATGGHAAGLATAMVAMLSATAAQNPSKKAKALARNLVLESTAA</sequence>
<evidence type="ECO:0000256" key="1">
    <source>
        <dbReference type="ARBA" id="ARBA00023015"/>
    </source>
</evidence>
<gene>
    <name evidence="6" type="ORF">OG469_01735</name>
</gene>
<dbReference type="Gene3D" id="1.10.10.60">
    <property type="entry name" value="Homeodomain-like"/>
    <property type="match status" value="1"/>
</dbReference>
<keyword evidence="2 4" id="KW-0238">DNA-binding</keyword>
<dbReference type="InterPro" id="IPR050624">
    <property type="entry name" value="HTH-type_Tx_Regulator"/>
</dbReference>
<reference evidence="6 7" key="1">
    <citation type="submission" date="2022-10" db="EMBL/GenBank/DDBJ databases">
        <title>The complete genomes of actinobacterial strains from the NBC collection.</title>
        <authorList>
            <person name="Joergensen T.S."/>
            <person name="Alvarez Arevalo M."/>
            <person name="Sterndorff E.B."/>
            <person name="Faurdal D."/>
            <person name="Vuksanovic O."/>
            <person name="Mourched A.-S."/>
            <person name="Charusanti P."/>
            <person name="Shaw S."/>
            <person name="Blin K."/>
            <person name="Weber T."/>
        </authorList>
    </citation>
    <scope>NUCLEOTIDE SEQUENCE [LARGE SCALE GENOMIC DNA]</scope>
    <source>
        <strain evidence="6 7">NBC_01247</strain>
    </source>
</reference>
<evidence type="ECO:0000313" key="6">
    <source>
        <dbReference type="EMBL" id="WUS54336.1"/>
    </source>
</evidence>
<dbReference type="PANTHER" id="PTHR43479">
    <property type="entry name" value="ACREF/ENVCD OPERON REPRESSOR-RELATED"/>
    <property type="match status" value="1"/>
</dbReference>
<evidence type="ECO:0000259" key="5">
    <source>
        <dbReference type="PROSITE" id="PS50977"/>
    </source>
</evidence>
<dbReference type="PRINTS" id="PR00455">
    <property type="entry name" value="HTHTETR"/>
</dbReference>
<keyword evidence="1" id="KW-0805">Transcription regulation</keyword>
<evidence type="ECO:0000256" key="3">
    <source>
        <dbReference type="ARBA" id="ARBA00023163"/>
    </source>
</evidence>
<dbReference type="SUPFAM" id="SSF48498">
    <property type="entry name" value="Tetracyclin repressor-like, C-terminal domain"/>
    <property type="match status" value="1"/>
</dbReference>
<dbReference type="InterPro" id="IPR001647">
    <property type="entry name" value="HTH_TetR"/>
</dbReference>
<dbReference type="PROSITE" id="PS50977">
    <property type="entry name" value="HTH_TETR_2"/>
    <property type="match status" value="1"/>
</dbReference>
<dbReference type="Proteomes" id="UP001432014">
    <property type="component" value="Chromosome"/>
</dbReference>
<dbReference type="PANTHER" id="PTHR43479:SF11">
    <property type="entry name" value="ACREF_ENVCD OPERON REPRESSOR-RELATED"/>
    <property type="match status" value="1"/>
</dbReference>
<dbReference type="RefSeq" id="WP_329492948.1">
    <property type="nucleotide sequence ID" value="NZ_CP108460.1"/>
</dbReference>
<evidence type="ECO:0000313" key="7">
    <source>
        <dbReference type="Proteomes" id="UP001432014"/>
    </source>
</evidence>
<dbReference type="SUPFAM" id="SSF46689">
    <property type="entry name" value="Homeodomain-like"/>
    <property type="match status" value="1"/>
</dbReference>
<protein>
    <submittedName>
        <fullName evidence="6">TetR/AcrR family transcriptional regulator</fullName>
    </submittedName>
</protein>
<dbReference type="EMBL" id="CP108482">
    <property type="protein sequence ID" value="WUS54336.1"/>
    <property type="molecule type" value="Genomic_DNA"/>
</dbReference>
<proteinExistence type="predicted"/>
<dbReference type="InterPro" id="IPR009057">
    <property type="entry name" value="Homeodomain-like_sf"/>
</dbReference>
<keyword evidence="3" id="KW-0804">Transcription</keyword>
<keyword evidence="7" id="KW-1185">Reference proteome</keyword>
<dbReference type="Pfam" id="PF00440">
    <property type="entry name" value="TetR_N"/>
    <property type="match status" value="1"/>
</dbReference>
<feature type="DNA-binding region" description="H-T-H motif" evidence="4">
    <location>
        <begin position="40"/>
        <end position="59"/>
    </location>
</feature>
<evidence type="ECO:0000256" key="2">
    <source>
        <dbReference type="ARBA" id="ARBA00023125"/>
    </source>
</evidence>
<feature type="domain" description="HTH tetR-type" evidence="5">
    <location>
        <begin position="17"/>
        <end position="77"/>
    </location>
</feature>
<dbReference type="InterPro" id="IPR036271">
    <property type="entry name" value="Tet_transcr_reg_TetR-rel_C_sf"/>
</dbReference>
<dbReference type="Pfam" id="PF19352">
    <property type="entry name" value="TetR_C_38"/>
    <property type="match status" value="1"/>
</dbReference>
<accession>A0ABZ1W0L6</accession>
<dbReference type="InterPro" id="IPR011075">
    <property type="entry name" value="TetR_C"/>
</dbReference>
<organism evidence="6 7">
    <name type="scientific">Kitasatospora herbaricolor</name>
    <dbReference type="NCBI Taxonomy" id="68217"/>
    <lineage>
        <taxon>Bacteria</taxon>
        <taxon>Bacillati</taxon>
        <taxon>Actinomycetota</taxon>
        <taxon>Actinomycetes</taxon>
        <taxon>Kitasatosporales</taxon>
        <taxon>Streptomycetaceae</taxon>
        <taxon>Kitasatospora</taxon>
    </lineage>
</organism>
<evidence type="ECO:0000256" key="4">
    <source>
        <dbReference type="PROSITE-ProRule" id="PRU00335"/>
    </source>
</evidence>